<dbReference type="PANTHER" id="PTHR47992">
    <property type="entry name" value="PROTEIN PHOSPHATASE"/>
    <property type="match status" value="1"/>
</dbReference>
<dbReference type="PROSITE" id="PS51746">
    <property type="entry name" value="PPM_2"/>
    <property type="match status" value="1"/>
</dbReference>
<evidence type="ECO:0000259" key="3">
    <source>
        <dbReference type="PROSITE" id="PS51746"/>
    </source>
</evidence>
<dbReference type="AlphaFoldDB" id="L1MC00"/>
<dbReference type="eggNOG" id="COG0631">
    <property type="taxonomic scope" value="Bacteria"/>
</dbReference>
<sequence length="472" mass="50433">MLKLNYAVASDRGLVRGNNEDSAYAGPNLLALADGMGGHAAGEIASQMMIRHLQNLDGDPGDNDMLAMLASVADDANRAIARAVRDAPETDGMGTTLTAIMFDGEQLALCHVGDSRGYMMRNDELEQITVDDTFVQSLVNEGKLAKEDVSTHPQRSLILKAYNGRPVKPSLRTIPAEVGDRLMLCSDGLSDPVTDSTIADALRYGTPDEAARRLVELALRSGGPDNVTVVVADILSSSDHSTAVPSTPLTAGALLGDAPEDPRPDTAAGRAAAMAAREPQTIPPAGSAPADKDKEEPTSEEKPKKPRRRKRRFFLTFSILLILLGGIVAAGWWGNNQVKKTYFVSTSKDAIVIEKGLNYSVFGRDLHTRAHNLCMDAEGDLSLLQATETTSNDPKCRTFKLQDLPESLRSSVSTLPEGSYDDVLQQTQRLAQQALPACVTRAPNPDNPSDPSSTGANSGDLTTPGVNCREVN</sequence>
<keyword evidence="5" id="KW-1185">Reference proteome</keyword>
<feature type="domain" description="PPM-type phosphatase" evidence="3">
    <location>
        <begin position="5"/>
        <end position="234"/>
    </location>
</feature>
<dbReference type="InterPro" id="IPR036457">
    <property type="entry name" value="PPM-type-like_dom_sf"/>
</dbReference>
<dbReference type="Proteomes" id="UP000010445">
    <property type="component" value="Unassembled WGS sequence"/>
</dbReference>
<organism evidence="4 5">
    <name type="scientific">Corynebacterium durum F0235</name>
    <dbReference type="NCBI Taxonomy" id="1035195"/>
    <lineage>
        <taxon>Bacteria</taxon>
        <taxon>Bacillati</taxon>
        <taxon>Actinomycetota</taxon>
        <taxon>Actinomycetes</taxon>
        <taxon>Mycobacteriales</taxon>
        <taxon>Corynebacteriaceae</taxon>
        <taxon>Corynebacterium</taxon>
    </lineage>
</organism>
<dbReference type="Pfam" id="PF13672">
    <property type="entry name" value="PP2C_2"/>
    <property type="match status" value="1"/>
</dbReference>
<feature type="compositionally biased region" description="Polar residues" evidence="1">
    <location>
        <begin position="239"/>
        <end position="249"/>
    </location>
</feature>
<evidence type="ECO:0000256" key="1">
    <source>
        <dbReference type="SAM" id="MobiDB-lite"/>
    </source>
</evidence>
<reference evidence="4 5" key="1">
    <citation type="submission" date="2012-05" db="EMBL/GenBank/DDBJ databases">
        <authorList>
            <person name="Weinstock G."/>
            <person name="Sodergren E."/>
            <person name="Lobos E.A."/>
            <person name="Fulton L."/>
            <person name="Fulton R."/>
            <person name="Courtney L."/>
            <person name="Fronick C."/>
            <person name="O'Laughlin M."/>
            <person name="Godfrey J."/>
            <person name="Wilson R.M."/>
            <person name="Miner T."/>
            <person name="Farmer C."/>
            <person name="Delehaunty K."/>
            <person name="Cordes M."/>
            <person name="Minx P."/>
            <person name="Tomlinson C."/>
            <person name="Chen J."/>
            <person name="Wollam A."/>
            <person name="Pepin K.H."/>
            <person name="Bhonagiri V."/>
            <person name="Zhang X."/>
            <person name="Suruliraj S."/>
            <person name="Warren W."/>
            <person name="Mitreva M."/>
            <person name="Mardis E.R."/>
            <person name="Wilson R.K."/>
        </authorList>
    </citation>
    <scope>NUCLEOTIDE SEQUENCE [LARGE SCALE GENOMIC DNA]</scope>
    <source>
        <strain evidence="4 5">F0235</strain>
    </source>
</reference>
<evidence type="ECO:0000313" key="4">
    <source>
        <dbReference type="EMBL" id="EKX88519.1"/>
    </source>
</evidence>
<name>L1MC00_9CORY</name>
<accession>L1MC00</accession>
<protein>
    <submittedName>
        <fullName evidence="4">Protein phosphatase 2C</fullName>
    </submittedName>
</protein>
<dbReference type="EMBL" id="AMEM01000037">
    <property type="protein sequence ID" value="EKX88519.1"/>
    <property type="molecule type" value="Genomic_DNA"/>
</dbReference>
<feature type="compositionally biased region" description="Basic and acidic residues" evidence="1">
    <location>
        <begin position="290"/>
        <end position="303"/>
    </location>
</feature>
<dbReference type="SMART" id="SM00331">
    <property type="entry name" value="PP2C_SIG"/>
    <property type="match status" value="1"/>
</dbReference>
<dbReference type="PATRIC" id="fig|1035195.3.peg.1962"/>
<gene>
    <name evidence="4" type="ORF">HMPREF9997_02191</name>
</gene>
<feature type="compositionally biased region" description="Low complexity" evidence="1">
    <location>
        <begin position="267"/>
        <end position="277"/>
    </location>
</feature>
<dbReference type="GO" id="GO:0004722">
    <property type="term" value="F:protein serine/threonine phosphatase activity"/>
    <property type="evidence" value="ECO:0007669"/>
    <property type="project" value="InterPro"/>
</dbReference>
<proteinExistence type="predicted"/>
<feature type="region of interest" description="Disordered" evidence="1">
    <location>
        <begin position="239"/>
        <end position="307"/>
    </location>
</feature>
<dbReference type="SMART" id="SM00332">
    <property type="entry name" value="PP2Cc"/>
    <property type="match status" value="1"/>
</dbReference>
<dbReference type="CDD" id="cd00143">
    <property type="entry name" value="PP2Cc"/>
    <property type="match status" value="1"/>
</dbReference>
<dbReference type="InterPro" id="IPR015655">
    <property type="entry name" value="PP2C"/>
</dbReference>
<keyword evidence="2" id="KW-1133">Transmembrane helix</keyword>
<feature type="compositionally biased region" description="Low complexity" evidence="1">
    <location>
        <begin position="439"/>
        <end position="453"/>
    </location>
</feature>
<dbReference type="HOGENOM" id="CLU_025431_0_0_11"/>
<evidence type="ECO:0000256" key="2">
    <source>
        <dbReference type="SAM" id="Phobius"/>
    </source>
</evidence>
<keyword evidence="2" id="KW-0812">Transmembrane</keyword>
<dbReference type="RefSeq" id="WP_006061614.1">
    <property type="nucleotide sequence ID" value="NZ_KB290820.1"/>
</dbReference>
<dbReference type="OrthoDB" id="9801841at2"/>
<keyword evidence="2" id="KW-0472">Membrane</keyword>
<evidence type="ECO:0000313" key="5">
    <source>
        <dbReference type="Proteomes" id="UP000010445"/>
    </source>
</evidence>
<comment type="caution">
    <text evidence="4">The sequence shown here is derived from an EMBL/GenBank/DDBJ whole genome shotgun (WGS) entry which is preliminary data.</text>
</comment>
<dbReference type="InterPro" id="IPR001932">
    <property type="entry name" value="PPM-type_phosphatase-like_dom"/>
</dbReference>
<feature type="region of interest" description="Disordered" evidence="1">
    <location>
        <begin position="439"/>
        <end position="472"/>
    </location>
</feature>
<dbReference type="STRING" id="1035195.HMPREF9997_02191"/>
<feature type="transmembrane region" description="Helical" evidence="2">
    <location>
        <begin position="313"/>
        <end position="333"/>
    </location>
</feature>
<dbReference type="Gene3D" id="3.60.40.10">
    <property type="entry name" value="PPM-type phosphatase domain"/>
    <property type="match status" value="1"/>
</dbReference>
<dbReference type="SUPFAM" id="SSF81606">
    <property type="entry name" value="PP2C-like"/>
    <property type="match status" value="1"/>
</dbReference>
<feature type="compositionally biased region" description="Polar residues" evidence="1">
    <location>
        <begin position="454"/>
        <end position="465"/>
    </location>
</feature>